<organism evidence="2 3">
    <name type="scientific">Botryobasidium botryosum (strain FD-172 SS1)</name>
    <dbReference type="NCBI Taxonomy" id="930990"/>
    <lineage>
        <taxon>Eukaryota</taxon>
        <taxon>Fungi</taxon>
        <taxon>Dikarya</taxon>
        <taxon>Basidiomycota</taxon>
        <taxon>Agaricomycotina</taxon>
        <taxon>Agaricomycetes</taxon>
        <taxon>Cantharellales</taxon>
        <taxon>Botryobasidiaceae</taxon>
        <taxon>Botryobasidium</taxon>
    </lineage>
</organism>
<reference evidence="3" key="1">
    <citation type="journal article" date="2014" name="Proc. Natl. Acad. Sci. U.S.A.">
        <title>Extensive sampling of basidiomycete genomes demonstrates inadequacy of the white-rot/brown-rot paradigm for wood decay fungi.</title>
        <authorList>
            <person name="Riley R."/>
            <person name="Salamov A.A."/>
            <person name="Brown D.W."/>
            <person name="Nagy L.G."/>
            <person name="Floudas D."/>
            <person name="Held B.W."/>
            <person name="Levasseur A."/>
            <person name="Lombard V."/>
            <person name="Morin E."/>
            <person name="Otillar R."/>
            <person name="Lindquist E.A."/>
            <person name="Sun H."/>
            <person name="LaButti K.M."/>
            <person name="Schmutz J."/>
            <person name="Jabbour D."/>
            <person name="Luo H."/>
            <person name="Baker S.E."/>
            <person name="Pisabarro A.G."/>
            <person name="Walton J.D."/>
            <person name="Blanchette R.A."/>
            <person name="Henrissat B."/>
            <person name="Martin F."/>
            <person name="Cullen D."/>
            <person name="Hibbett D.S."/>
            <person name="Grigoriev I.V."/>
        </authorList>
    </citation>
    <scope>NUCLEOTIDE SEQUENCE [LARGE SCALE GENOMIC DNA]</scope>
    <source>
        <strain evidence="3">FD-172 SS1</strain>
    </source>
</reference>
<evidence type="ECO:0000313" key="3">
    <source>
        <dbReference type="Proteomes" id="UP000027195"/>
    </source>
</evidence>
<accession>A0A067MYD1</accession>
<feature type="region of interest" description="Disordered" evidence="1">
    <location>
        <begin position="62"/>
        <end position="82"/>
    </location>
</feature>
<dbReference type="Proteomes" id="UP000027195">
    <property type="component" value="Unassembled WGS sequence"/>
</dbReference>
<evidence type="ECO:0000256" key="1">
    <source>
        <dbReference type="SAM" id="MobiDB-lite"/>
    </source>
</evidence>
<dbReference type="EMBL" id="KL198025">
    <property type="protein sequence ID" value="KDQ16867.1"/>
    <property type="molecule type" value="Genomic_DNA"/>
</dbReference>
<evidence type="ECO:0000313" key="2">
    <source>
        <dbReference type="EMBL" id="KDQ16867.1"/>
    </source>
</evidence>
<dbReference type="HOGENOM" id="CLU_2557982_0_0_1"/>
<name>A0A067MYD1_BOTB1</name>
<proteinExistence type="predicted"/>
<dbReference type="AlphaFoldDB" id="A0A067MYD1"/>
<sequence length="82" mass="9266">MRTLQRQRGNRKRTGVIGVSSVLCSPCGRYRWRSLAPCVWLSTIAYDIVSIVETPSTSHRLVDNQETHQSRHSGPYLTSFCG</sequence>
<keyword evidence="3" id="KW-1185">Reference proteome</keyword>
<gene>
    <name evidence="2" type="ORF">BOTBODRAFT_30247</name>
</gene>
<protein>
    <submittedName>
        <fullName evidence="2">Uncharacterized protein</fullName>
    </submittedName>
</protein>
<dbReference type="InParanoid" id="A0A067MYD1"/>